<organism evidence="7 8">
    <name type="scientific">Cuneatibacter caecimuris</name>
    <dbReference type="NCBI Taxonomy" id="1796618"/>
    <lineage>
        <taxon>Bacteria</taxon>
        <taxon>Bacillati</taxon>
        <taxon>Bacillota</taxon>
        <taxon>Clostridia</taxon>
        <taxon>Lachnospirales</taxon>
        <taxon>Lachnospiraceae</taxon>
        <taxon>Cuneatibacter</taxon>
    </lineage>
</organism>
<sequence>MSCKRILVRRQRGLMNGLWQEGHFLELECVSDQPEGARLNQIRTAKVKNIVKNINAAFLELGGSQAAYYDLAAHSAGERAVKAGDELVVQICAEAVKTKAPMVTQKLTMNGRYVVLTWKSPGLRCSSKIRDEEWKGRMETELRELLTEDCGLILRTNAYGAASQDILEEGRRLRQKLDSLLRAAPARSCYSLLYDPPAEWMVSVRDTYDLEETVTDDPEIYQQLKGFFEEWAPELLPSLRLYQDGSLSLAACYGLDSAVSEALQERVWLKSGAYLVIQPTEAMTVIDVNTGKAIQGKRTSDETFWKINQEAAAEVARQLRLRNLSGIIMADFINMRSGDYKKQLLAQLRRLVQADPVQTSVVDMTRLELVEITRKKLKKPLAEAIAALSEI</sequence>
<dbReference type="Gene3D" id="2.40.50.140">
    <property type="entry name" value="Nucleic acid-binding proteins"/>
    <property type="match status" value="1"/>
</dbReference>
<dbReference type="RefSeq" id="WP_130431913.1">
    <property type="nucleotide sequence ID" value="NZ_SGXF01000001.1"/>
</dbReference>
<evidence type="ECO:0000313" key="7">
    <source>
        <dbReference type="EMBL" id="RZT01954.1"/>
    </source>
</evidence>
<keyword evidence="3" id="KW-0378">Hydrolase</keyword>
<dbReference type="SUPFAM" id="SSF50249">
    <property type="entry name" value="Nucleic acid-binding proteins"/>
    <property type="match status" value="1"/>
</dbReference>
<feature type="domain" description="RNA-binding protein AU-1/Ribonuclease E/G" evidence="6">
    <location>
        <begin position="108"/>
        <end position="376"/>
    </location>
</feature>
<evidence type="ECO:0000259" key="6">
    <source>
        <dbReference type="Pfam" id="PF10150"/>
    </source>
</evidence>
<evidence type="ECO:0000256" key="5">
    <source>
        <dbReference type="ARBA" id="ARBA00022884"/>
    </source>
</evidence>
<dbReference type="Pfam" id="PF10150">
    <property type="entry name" value="RNase_E_G"/>
    <property type="match status" value="1"/>
</dbReference>
<dbReference type="GO" id="GO:0005737">
    <property type="term" value="C:cytoplasm"/>
    <property type="evidence" value="ECO:0007669"/>
    <property type="project" value="TreeGrafter"/>
</dbReference>
<dbReference type="PANTHER" id="PTHR30001:SF0">
    <property type="entry name" value="RIBONUCLEASE G"/>
    <property type="match status" value="1"/>
</dbReference>
<evidence type="ECO:0000256" key="1">
    <source>
        <dbReference type="ARBA" id="ARBA00001946"/>
    </source>
</evidence>
<dbReference type="GO" id="GO:0006364">
    <property type="term" value="P:rRNA processing"/>
    <property type="evidence" value="ECO:0007669"/>
    <property type="project" value="TreeGrafter"/>
</dbReference>
<keyword evidence="2" id="KW-0479">Metal-binding</keyword>
<dbReference type="Proteomes" id="UP000292927">
    <property type="component" value="Unassembled WGS sequence"/>
</dbReference>
<evidence type="ECO:0000256" key="3">
    <source>
        <dbReference type="ARBA" id="ARBA00022801"/>
    </source>
</evidence>
<accession>A0A4Q7PM87</accession>
<dbReference type="GO" id="GO:0016787">
    <property type="term" value="F:hydrolase activity"/>
    <property type="evidence" value="ECO:0007669"/>
    <property type="project" value="UniProtKB-KW"/>
</dbReference>
<keyword evidence="8" id="KW-1185">Reference proteome</keyword>
<protein>
    <submittedName>
        <fullName evidence="7">Ribonuclease G</fullName>
    </submittedName>
</protein>
<dbReference type="GO" id="GO:0004540">
    <property type="term" value="F:RNA nuclease activity"/>
    <property type="evidence" value="ECO:0007669"/>
    <property type="project" value="InterPro"/>
</dbReference>
<evidence type="ECO:0000313" key="8">
    <source>
        <dbReference type="Proteomes" id="UP000292927"/>
    </source>
</evidence>
<dbReference type="PANTHER" id="PTHR30001">
    <property type="entry name" value="RIBONUCLEASE"/>
    <property type="match status" value="1"/>
</dbReference>
<comment type="cofactor">
    <cofactor evidence="1">
        <name>Mg(2+)</name>
        <dbReference type="ChEBI" id="CHEBI:18420"/>
    </cofactor>
</comment>
<dbReference type="GO" id="GO:0046872">
    <property type="term" value="F:metal ion binding"/>
    <property type="evidence" value="ECO:0007669"/>
    <property type="project" value="UniProtKB-KW"/>
</dbReference>
<gene>
    <name evidence="7" type="ORF">EV209_0054</name>
</gene>
<proteinExistence type="predicted"/>
<evidence type="ECO:0000256" key="2">
    <source>
        <dbReference type="ARBA" id="ARBA00022723"/>
    </source>
</evidence>
<dbReference type="AlphaFoldDB" id="A0A4Q7PM87"/>
<name>A0A4Q7PM87_9FIRM</name>
<dbReference type="InterPro" id="IPR019307">
    <property type="entry name" value="RNA-bd_AU-1/RNase_E/G"/>
</dbReference>
<evidence type="ECO:0000256" key="4">
    <source>
        <dbReference type="ARBA" id="ARBA00022842"/>
    </source>
</evidence>
<dbReference type="OrthoDB" id="9804278at2"/>
<dbReference type="InterPro" id="IPR004659">
    <property type="entry name" value="RNase_E/G"/>
</dbReference>
<keyword evidence="4" id="KW-0460">Magnesium</keyword>
<reference evidence="7 8" key="1">
    <citation type="submission" date="2019-02" db="EMBL/GenBank/DDBJ databases">
        <title>Genomic Encyclopedia of Type Strains, Phase IV (KMG-IV): sequencing the most valuable type-strain genomes for metagenomic binning, comparative biology and taxonomic classification.</title>
        <authorList>
            <person name="Goeker M."/>
        </authorList>
    </citation>
    <scope>NUCLEOTIDE SEQUENCE [LARGE SCALE GENOMIC DNA]</scope>
    <source>
        <strain evidence="7 8">DSM 29486</strain>
    </source>
</reference>
<comment type="caution">
    <text evidence="7">The sequence shown here is derived from an EMBL/GenBank/DDBJ whole genome shotgun (WGS) entry which is preliminary data.</text>
</comment>
<dbReference type="GO" id="GO:0003723">
    <property type="term" value="F:RNA binding"/>
    <property type="evidence" value="ECO:0007669"/>
    <property type="project" value="UniProtKB-KW"/>
</dbReference>
<dbReference type="EMBL" id="SGXF01000001">
    <property type="protein sequence ID" value="RZT01954.1"/>
    <property type="molecule type" value="Genomic_DNA"/>
</dbReference>
<keyword evidence="5" id="KW-0694">RNA-binding</keyword>
<dbReference type="InterPro" id="IPR012340">
    <property type="entry name" value="NA-bd_OB-fold"/>
</dbReference>